<proteinExistence type="predicted"/>
<evidence type="ECO:0000313" key="3">
    <source>
        <dbReference type="EMBL" id="KKU03109.1"/>
    </source>
</evidence>
<dbReference type="InterPro" id="IPR025420">
    <property type="entry name" value="DUF4143"/>
</dbReference>
<dbReference type="EMBL" id="LCKS01000004">
    <property type="protein sequence ID" value="KKU03109.1"/>
    <property type="molecule type" value="Genomic_DNA"/>
</dbReference>
<evidence type="ECO:0000259" key="2">
    <source>
        <dbReference type="Pfam" id="PF13635"/>
    </source>
</evidence>
<dbReference type="PATRIC" id="fig|1618366.3.peg.472"/>
<feature type="domain" description="AAA" evidence="1">
    <location>
        <begin position="18"/>
        <end position="148"/>
    </location>
</feature>
<accession>A0A0G1M4I1</accession>
<sequence length="394" mass="45208">MFQKRKILDILARHADAQEAIVVTGFRRVGKTELLKHIYEGVATKNKIFLDMESPVNQRVFADDNYDNIKAYLGRLGIDYSRRAYVFLDEIQNVRNLPSAVKYLYDHNNIKFYLTGSSSFYLKNWFSESLAGRKFLFELYPLDFAEFLWFKETQVRPDAGYEWLSALYEEYLTYGGFPGVVLAQSAEEKLLRLDDILGSYFKLDVQALANFRDNQNLKDLLFLLSSRVGSKPEIGKLAESLGVSRQTVSGYLDFFEQTYLIHYLRPISGSRDVQVKHLPKIYFGDTGILNRVAQVSRGQLFENKVFNQLFIRLVYGGKLGNMKENIGYYQLKSGAEIDFIVEGRTAYEVKTAGGGFDVQKLERTALKLGITNCRVVSLDKADKKLKKVIYGFQI</sequence>
<dbReference type="InterPro" id="IPR041682">
    <property type="entry name" value="AAA_14"/>
</dbReference>
<protein>
    <submittedName>
        <fullName evidence="3">ATPase</fullName>
    </submittedName>
</protein>
<dbReference type="AlphaFoldDB" id="A0A0G1M4I1"/>
<comment type="caution">
    <text evidence="3">The sequence shown here is derived from an EMBL/GenBank/DDBJ whole genome shotgun (WGS) entry which is preliminary data.</text>
</comment>
<evidence type="ECO:0000259" key="1">
    <source>
        <dbReference type="Pfam" id="PF13173"/>
    </source>
</evidence>
<dbReference type="Pfam" id="PF13173">
    <property type="entry name" value="AAA_14"/>
    <property type="match status" value="1"/>
</dbReference>
<dbReference type="PANTHER" id="PTHR33295:SF18">
    <property type="entry name" value="AAA+ ATPASE DOMAIN-CONTAINING PROTEIN"/>
    <property type="match status" value="1"/>
</dbReference>
<dbReference type="Pfam" id="PF13635">
    <property type="entry name" value="DUF4143"/>
    <property type="match status" value="1"/>
</dbReference>
<dbReference type="Proteomes" id="UP000034264">
    <property type="component" value="Unassembled WGS sequence"/>
</dbReference>
<name>A0A0G1M4I1_9BACT</name>
<feature type="domain" description="DUF4143" evidence="2">
    <location>
        <begin position="204"/>
        <end position="351"/>
    </location>
</feature>
<dbReference type="SUPFAM" id="SSF52540">
    <property type="entry name" value="P-loop containing nucleoside triphosphate hydrolases"/>
    <property type="match status" value="1"/>
</dbReference>
<dbReference type="InterPro" id="IPR027417">
    <property type="entry name" value="P-loop_NTPase"/>
</dbReference>
<organism evidence="3 4">
    <name type="scientific">Candidatus Amesbacteria bacterium GW2011_GWC2_45_19</name>
    <dbReference type="NCBI Taxonomy" id="1618366"/>
    <lineage>
        <taxon>Bacteria</taxon>
        <taxon>Candidatus Amesiibacteriota</taxon>
    </lineage>
</organism>
<dbReference type="PANTHER" id="PTHR33295">
    <property type="entry name" value="ATPASE"/>
    <property type="match status" value="1"/>
</dbReference>
<evidence type="ECO:0000313" key="4">
    <source>
        <dbReference type="Proteomes" id="UP000034264"/>
    </source>
</evidence>
<reference evidence="3 4" key="1">
    <citation type="journal article" date="2015" name="Nature">
        <title>rRNA introns, odd ribosomes, and small enigmatic genomes across a large radiation of phyla.</title>
        <authorList>
            <person name="Brown C.T."/>
            <person name="Hug L.A."/>
            <person name="Thomas B.C."/>
            <person name="Sharon I."/>
            <person name="Castelle C.J."/>
            <person name="Singh A."/>
            <person name="Wilkins M.J."/>
            <person name="Williams K.H."/>
            <person name="Banfield J.F."/>
        </authorList>
    </citation>
    <scope>NUCLEOTIDE SEQUENCE [LARGE SCALE GENOMIC DNA]</scope>
</reference>
<gene>
    <name evidence="3" type="ORF">UX05_C0004G0118</name>
</gene>
<dbReference type="Gene3D" id="3.40.50.300">
    <property type="entry name" value="P-loop containing nucleotide triphosphate hydrolases"/>
    <property type="match status" value="1"/>
</dbReference>